<evidence type="ECO:0000313" key="2">
    <source>
        <dbReference type="Proteomes" id="UP001056436"/>
    </source>
</evidence>
<name>A0A9Q0ATB1_9PEZI</name>
<sequence length="55" mass="6391">MAWPTTPFFFRMLRLYRVELSSCLVKGIFLRSAHRIASHRIAGGPHTLATPWVHR</sequence>
<evidence type="ECO:0000313" key="1">
    <source>
        <dbReference type="EMBL" id="KAI3530036.1"/>
    </source>
</evidence>
<gene>
    <name evidence="1" type="ORF">CABS02_14634</name>
</gene>
<reference evidence="1" key="1">
    <citation type="submission" date="2019-01" db="EMBL/GenBank/DDBJ databases">
        <title>Colletotrichum abscissum LGMF1257.</title>
        <authorList>
            <person name="Baroncelli R."/>
        </authorList>
    </citation>
    <scope>NUCLEOTIDE SEQUENCE</scope>
    <source>
        <strain evidence="1">Ca142</strain>
    </source>
</reference>
<protein>
    <submittedName>
        <fullName evidence="1">Uncharacterized protein</fullName>
    </submittedName>
</protein>
<organism evidence="1 2">
    <name type="scientific">Colletotrichum abscissum</name>
    <dbReference type="NCBI Taxonomy" id="1671311"/>
    <lineage>
        <taxon>Eukaryota</taxon>
        <taxon>Fungi</taxon>
        <taxon>Dikarya</taxon>
        <taxon>Ascomycota</taxon>
        <taxon>Pezizomycotina</taxon>
        <taxon>Sordariomycetes</taxon>
        <taxon>Hypocreomycetidae</taxon>
        <taxon>Glomerellales</taxon>
        <taxon>Glomerellaceae</taxon>
        <taxon>Colletotrichum</taxon>
        <taxon>Colletotrichum acutatum species complex</taxon>
    </lineage>
</organism>
<proteinExistence type="predicted"/>
<keyword evidence="2" id="KW-1185">Reference proteome</keyword>
<dbReference type="Proteomes" id="UP001056436">
    <property type="component" value="Unassembled WGS sequence"/>
</dbReference>
<dbReference type="OrthoDB" id="10450348at2759"/>
<dbReference type="AlphaFoldDB" id="A0A9Q0ATB1"/>
<dbReference type="EMBL" id="SDAQ01000212">
    <property type="protein sequence ID" value="KAI3530036.1"/>
    <property type="molecule type" value="Genomic_DNA"/>
</dbReference>
<accession>A0A9Q0ATB1</accession>
<comment type="caution">
    <text evidence="1">The sequence shown here is derived from an EMBL/GenBank/DDBJ whole genome shotgun (WGS) entry which is preliminary data.</text>
</comment>